<protein>
    <submittedName>
        <fullName evidence="1">Shikimate kinase</fullName>
    </submittedName>
</protein>
<keyword evidence="2" id="KW-1185">Reference proteome</keyword>
<gene>
    <name evidence="1" type="ORF">COO09_04465</name>
</gene>
<dbReference type="RefSeq" id="WP_066960219.1">
    <property type="nucleotide sequence ID" value="NZ_CP023449.1"/>
</dbReference>
<dbReference type="AlphaFoldDB" id="A0A2A4G0P5"/>
<evidence type="ECO:0000313" key="2">
    <source>
        <dbReference type="Proteomes" id="UP000218934"/>
    </source>
</evidence>
<accession>A0A2A4G0P5</accession>
<keyword evidence="1" id="KW-0418">Kinase</keyword>
<dbReference type="Pfam" id="PF07931">
    <property type="entry name" value="CPT"/>
    <property type="match status" value="1"/>
</dbReference>
<dbReference type="OrthoDB" id="193997at2"/>
<organism evidence="1 2">
    <name type="scientific">Rhizorhabdus dicambivorans</name>
    <dbReference type="NCBI Taxonomy" id="1850238"/>
    <lineage>
        <taxon>Bacteria</taxon>
        <taxon>Pseudomonadati</taxon>
        <taxon>Pseudomonadota</taxon>
        <taxon>Alphaproteobacteria</taxon>
        <taxon>Sphingomonadales</taxon>
        <taxon>Sphingomonadaceae</taxon>
        <taxon>Rhizorhabdus</taxon>
    </lineage>
</organism>
<dbReference type="Proteomes" id="UP000218934">
    <property type="component" value="Unassembled WGS sequence"/>
</dbReference>
<keyword evidence="1" id="KW-0808">Transferase</keyword>
<dbReference type="InterPro" id="IPR027417">
    <property type="entry name" value="P-loop_NTPase"/>
</dbReference>
<dbReference type="SUPFAM" id="SSF52540">
    <property type="entry name" value="P-loop containing nucleoside triphosphate hydrolases"/>
    <property type="match status" value="1"/>
</dbReference>
<dbReference type="Gene3D" id="3.40.50.300">
    <property type="entry name" value="P-loop containing nucleotide triphosphate hydrolases"/>
    <property type="match status" value="1"/>
</dbReference>
<comment type="caution">
    <text evidence="1">The sequence shown here is derived from an EMBL/GenBank/DDBJ whole genome shotgun (WGS) entry which is preliminary data.</text>
</comment>
<dbReference type="GO" id="GO:0016301">
    <property type="term" value="F:kinase activity"/>
    <property type="evidence" value="ECO:0007669"/>
    <property type="project" value="UniProtKB-KW"/>
</dbReference>
<dbReference type="EMBL" id="NWUF01000003">
    <property type="protein sequence ID" value="PCE43561.1"/>
    <property type="molecule type" value="Genomic_DNA"/>
</dbReference>
<sequence>MQLVFLYGQAAAGKLTVARELAAITGLPLFHNHLVVDAVMAVFPFGSDSFVTLRECFWLETIDAAAAEGRSLIFTFAPEPSVATDFPQRLIAMVGRRGGSVLTVALEIDPEEQRRRLVDEGRAAFGKLRSLDMFDALHGDFARCMAAMPAADLVIDTTATAPGEAARRIAARLSR</sequence>
<evidence type="ECO:0000313" key="1">
    <source>
        <dbReference type="EMBL" id="PCE43561.1"/>
    </source>
</evidence>
<name>A0A2A4G0P5_9SPHN</name>
<dbReference type="KEGG" id="rdi:CMV14_02145"/>
<proteinExistence type="predicted"/>
<reference evidence="1 2" key="1">
    <citation type="submission" date="2017-09" db="EMBL/GenBank/DDBJ databases">
        <title>The Catabolism of 3,6-Dichlorosalicylic acid is Initiated by the Cytochrome P450 Monooxygenase DsmABC in Rhizorhabdus dicambivorans Ndbn-20.</title>
        <authorList>
            <person name="Na L."/>
        </authorList>
    </citation>
    <scope>NUCLEOTIDE SEQUENCE [LARGE SCALE GENOMIC DNA]</scope>
    <source>
        <strain evidence="1 2">Ndbn-20m</strain>
    </source>
</reference>